<dbReference type="InterPro" id="IPR001789">
    <property type="entry name" value="Sig_transdc_resp-reg_receiver"/>
</dbReference>
<keyword evidence="2 10" id="KW-0597">Phosphoprotein</keyword>
<keyword evidence="14" id="KW-1185">Reference proteome</keyword>
<keyword evidence="3 9" id="KW-0902">Two-component regulatory system</keyword>
<evidence type="ECO:0000259" key="12">
    <source>
        <dbReference type="PROSITE" id="PS50110"/>
    </source>
</evidence>
<evidence type="ECO:0000256" key="8">
    <source>
        <dbReference type="ARBA" id="ARBA00023242"/>
    </source>
</evidence>
<feature type="modified residue" description="4-aspartylphosphate" evidence="10">
    <location>
        <position position="84"/>
    </location>
</feature>
<reference evidence="13 14" key="1">
    <citation type="submission" date="2020-08" db="EMBL/GenBank/DDBJ databases">
        <title>Plant Genome Project.</title>
        <authorList>
            <person name="Zhang R.-G."/>
        </authorList>
    </citation>
    <scope>NUCLEOTIDE SEQUENCE [LARGE SCALE GENOMIC DNA]</scope>
    <source>
        <tissue evidence="13">Rhizome</tissue>
    </source>
</reference>
<dbReference type="GO" id="GO:0000160">
    <property type="term" value="P:phosphorelay signal transduction system"/>
    <property type="evidence" value="ECO:0007669"/>
    <property type="project" value="UniProtKB-KW"/>
</dbReference>
<dbReference type="InterPro" id="IPR009057">
    <property type="entry name" value="Homeodomain-like_sf"/>
</dbReference>
<evidence type="ECO:0000256" key="11">
    <source>
        <dbReference type="SAM" id="MobiDB-lite"/>
    </source>
</evidence>
<dbReference type="InterPro" id="IPR011006">
    <property type="entry name" value="CheY-like_superfamily"/>
</dbReference>
<dbReference type="SMART" id="SM00448">
    <property type="entry name" value="REC"/>
    <property type="match status" value="1"/>
</dbReference>
<accession>A0A8J5FNC6</accession>
<evidence type="ECO:0000256" key="1">
    <source>
        <dbReference type="ARBA" id="ARBA00004123"/>
    </source>
</evidence>
<dbReference type="PANTHER" id="PTHR43874">
    <property type="entry name" value="TWO-COMPONENT RESPONSE REGULATOR"/>
    <property type="match status" value="1"/>
</dbReference>
<feature type="region of interest" description="Disordered" evidence="11">
    <location>
        <begin position="198"/>
        <end position="222"/>
    </location>
</feature>
<dbReference type="FunFam" id="1.10.10.60:FF:000007">
    <property type="entry name" value="Two-component response regulator"/>
    <property type="match status" value="1"/>
</dbReference>
<dbReference type="GO" id="GO:0003677">
    <property type="term" value="F:DNA binding"/>
    <property type="evidence" value="ECO:0007669"/>
    <property type="project" value="UniProtKB-KW"/>
</dbReference>
<keyword evidence="6 9" id="KW-0010">Activator</keyword>
<evidence type="ECO:0000256" key="5">
    <source>
        <dbReference type="ARBA" id="ARBA00023125"/>
    </source>
</evidence>
<dbReference type="GO" id="GO:0005634">
    <property type="term" value="C:nucleus"/>
    <property type="evidence" value="ECO:0007669"/>
    <property type="project" value="UniProtKB-SubCell"/>
</dbReference>
<dbReference type="InterPro" id="IPR045279">
    <property type="entry name" value="ARR-like"/>
</dbReference>
<dbReference type="PIRSF" id="PIRSF036392">
    <property type="entry name" value="RR_ARR_type-B"/>
    <property type="match status" value="1"/>
</dbReference>
<feature type="compositionally biased region" description="Acidic residues" evidence="11">
    <location>
        <begin position="202"/>
        <end position="217"/>
    </location>
</feature>
<sequence length="665" mass="72871">MHSWRTTAGEGKGGSLLMGRADGQNDQFPVGMRVLAVDDDPTCLKVLEAMLLRCGYNVTTTNQAASALELLREDKNRFDLVISDVHMPDMDGFRLLELVGLEMDLPVIMLSVNGETKTVMKGITHGACDYLLKPVRIEELKNIWQHVVRRRKLAHKEYSHFDDGEESDKHQIVSKESADGLNMNSSPNCNEKFIRKRKDQNDEGDDNSEENMQENDDTTTQKKPRVVWSIDLHRKFVAAVNQLGIDKAVPKRILELMNVEKLTRENKYRLYLKRLSAAASRQVNMVAAFGGRNSYISSLDGFGSFHALGASGQLQALRSLQPCEVLVKANTNGLGSHDLSSSRVIQVGSSNSIIPSADISRLPPVIHASNQHGRLLQGVPASSELEQMQLKRIQEPSSHFPGFLSGNAIPIPSSSFLDVASHAFITQSLEQQTPSSATVGLSSGRSLPTTFDPLHVSVGFSSQLPDAGRCKADSQSAVPLNQYPTIVSFTNNDDLSKYLDNFPISQRRNNPQSISSTVQDPVTGRDAKCQASSSGGLTMLLPTTIVGETGNSKQRAPEEGIYEQEALFNFRSSTALCANFVSNSPGNQRVNSHHNTSSSIFPSNCQIGKLTADGLQEIMNVQEGTESSGYCLDDVVCSLIKPEKGRISISENDSKSDMYQFDACM</sequence>
<evidence type="ECO:0000256" key="7">
    <source>
        <dbReference type="ARBA" id="ARBA00023163"/>
    </source>
</evidence>
<dbReference type="Gene3D" id="3.40.50.2300">
    <property type="match status" value="1"/>
</dbReference>
<dbReference type="SUPFAM" id="SSF46689">
    <property type="entry name" value="Homeodomain-like"/>
    <property type="match status" value="1"/>
</dbReference>
<evidence type="ECO:0000256" key="9">
    <source>
        <dbReference type="PIRNR" id="PIRNR036392"/>
    </source>
</evidence>
<dbReference type="Proteomes" id="UP000734854">
    <property type="component" value="Unassembled WGS sequence"/>
</dbReference>
<evidence type="ECO:0000313" key="14">
    <source>
        <dbReference type="Proteomes" id="UP000734854"/>
    </source>
</evidence>
<dbReference type="GO" id="GO:0003700">
    <property type="term" value="F:DNA-binding transcription factor activity"/>
    <property type="evidence" value="ECO:0007669"/>
    <property type="project" value="UniProtKB-UniRule"/>
</dbReference>
<name>A0A8J5FNC6_ZINOF</name>
<proteinExistence type="predicted"/>
<evidence type="ECO:0000256" key="10">
    <source>
        <dbReference type="PROSITE-ProRule" id="PRU00169"/>
    </source>
</evidence>
<dbReference type="SUPFAM" id="SSF52172">
    <property type="entry name" value="CheY-like"/>
    <property type="match status" value="1"/>
</dbReference>
<keyword evidence="7 9" id="KW-0804">Transcription</keyword>
<organism evidence="13 14">
    <name type="scientific">Zingiber officinale</name>
    <name type="common">Ginger</name>
    <name type="synonym">Amomum zingiber</name>
    <dbReference type="NCBI Taxonomy" id="94328"/>
    <lineage>
        <taxon>Eukaryota</taxon>
        <taxon>Viridiplantae</taxon>
        <taxon>Streptophyta</taxon>
        <taxon>Embryophyta</taxon>
        <taxon>Tracheophyta</taxon>
        <taxon>Spermatophyta</taxon>
        <taxon>Magnoliopsida</taxon>
        <taxon>Liliopsida</taxon>
        <taxon>Zingiberales</taxon>
        <taxon>Zingiberaceae</taxon>
        <taxon>Zingiber</taxon>
    </lineage>
</organism>
<keyword evidence="5 9" id="KW-0238">DNA-binding</keyword>
<dbReference type="CDD" id="cd17584">
    <property type="entry name" value="REC_typeB_ARR-like"/>
    <property type="match status" value="1"/>
</dbReference>
<dbReference type="Pfam" id="PF00072">
    <property type="entry name" value="Response_reg"/>
    <property type="match status" value="1"/>
</dbReference>
<feature type="region of interest" description="Disordered" evidence="11">
    <location>
        <begin position="503"/>
        <end position="535"/>
    </location>
</feature>
<dbReference type="NCBIfam" id="TIGR01557">
    <property type="entry name" value="myb_SHAQKYF"/>
    <property type="match status" value="1"/>
</dbReference>
<keyword evidence="8 9" id="KW-0539">Nucleus</keyword>
<evidence type="ECO:0000256" key="6">
    <source>
        <dbReference type="ARBA" id="ARBA00023159"/>
    </source>
</evidence>
<comment type="function">
    <text evidence="9">Transcriptional activator that binds specific DNA sequence.</text>
</comment>
<protein>
    <recommendedName>
        <fullName evidence="9">Two-component response regulator</fullName>
    </recommendedName>
</protein>
<feature type="compositionally biased region" description="Polar residues" evidence="11">
    <location>
        <begin position="503"/>
        <end position="520"/>
    </location>
</feature>
<evidence type="ECO:0000256" key="2">
    <source>
        <dbReference type="ARBA" id="ARBA00022553"/>
    </source>
</evidence>
<comment type="caution">
    <text evidence="13">The sequence shown here is derived from an EMBL/GenBank/DDBJ whole genome shotgun (WGS) entry which is preliminary data.</text>
</comment>
<feature type="domain" description="Response regulatory" evidence="12">
    <location>
        <begin position="33"/>
        <end position="148"/>
    </location>
</feature>
<dbReference type="PROSITE" id="PS50110">
    <property type="entry name" value="RESPONSE_REGULATORY"/>
    <property type="match status" value="1"/>
</dbReference>
<dbReference type="PANTHER" id="PTHR43874:SF205">
    <property type="entry name" value="TWO-COMPONENT RESPONSE REGULATOR ORR23"/>
    <property type="match status" value="1"/>
</dbReference>
<dbReference type="AlphaFoldDB" id="A0A8J5FNC6"/>
<dbReference type="GO" id="GO:0009736">
    <property type="term" value="P:cytokinin-activated signaling pathway"/>
    <property type="evidence" value="ECO:0007669"/>
    <property type="project" value="InterPro"/>
</dbReference>
<keyword evidence="4 9" id="KW-0805">Transcription regulation</keyword>
<dbReference type="InterPro" id="IPR006447">
    <property type="entry name" value="Myb_dom_plants"/>
</dbReference>
<dbReference type="InterPro" id="IPR017053">
    <property type="entry name" value="Response_reg_B-typ_pln"/>
</dbReference>
<gene>
    <name evidence="13" type="ORF">ZIOFF_046721</name>
</gene>
<evidence type="ECO:0000256" key="4">
    <source>
        <dbReference type="ARBA" id="ARBA00023015"/>
    </source>
</evidence>
<dbReference type="Gene3D" id="1.10.10.60">
    <property type="entry name" value="Homeodomain-like"/>
    <property type="match status" value="1"/>
</dbReference>
<dbReference type="EMBL" id="JACMSC010000013">
    <property type="protein sequence ID" value="KAG6491783.1"/>
    <property type="molecule type" value="Genomic_DNA"/>
</dbReference>
<evidence type="ECO:0000256" key="3">
    <source>
        <dbReference type="ARBA" id="ARBA00023012"/>
    </source>
</evidence>
<evidence type="ECO:0000313" key="13">
    <source>
        <dbReference type="EMBL" id="KAG6491783.1"/>
    </source>
</evidence>
<comment type="subcellular location">
    <subcellularLocation>
        <location evidence="1 9">Nucleus</location>
    </subcellularLocation>
</comment>